<keyword evidence="8" id="KW-1185">Reference proteome</keyword>
<dbReference type="NCBIfam" id="NF003417">
    <property type="entry name" value="PRK04813.1"/>
    <property type="match status" value="4"/>
</dbReference>
<feature type="domain" description="Carrier" evidence="6">
    <location>
        <begin position="3181"/>
        <end position="3257"/>
    </location>
</feature>
<dbReference type="FunFam" id="3.30.559.30:FF:000002">
    <property type="entry name" value="Nonribosomal peptide synthase Pes1"/>
    <property type="match status" value="1"/>
</dbReference>
<dbReference type="CDD" id="cd19542">
    <property type="entry name" value="CT_NRPS-like"/>
    <property type="match status" value="2"/>
</dbReference>
<dbReference type="Gene3D" id="1.10.1200.10">
    <property type="entry name" value="ACP-like"/>
    <property type="match status" value="4"/>
</dbReference>
<dbReference type="GO" id="GO:0043041">
    <property type="term" value="P:amino acid activation for nonribosomal peptide biosynthetic process"/>
    <property type="evidence" value="ECO:0007669"/>
    <property type="project" value="TreeGrafter"/>
</dbReference>
<dbReference type="SUPFAM" id="SSF47336">
    <property type="entry name" value="ACP-like"/>
    <property type="match status" value="4"/>
</dbReference>
<dbReference type="SUPFAM" id="SSF52777">
    <property type="entry name" value="CoA-dependent acyltransferases"/>
    <property type="match status" value="12"/>
</dbReference>
<dbReference type="Gene3D" id="3.30.300.30">
    <property type="match status" value="4"/>
</dbReference>
<dbReference type="FunFam" id="3.30.559.30:FF:000005">
    <property type="entry name" value="Nonribosomal peptide synthase Pes1"/>
    <property type="match status" value="1"/>
</dbReference>
<dbReference type="GO" id="GO:0044550">
    <property type="term" value="P:secondary metabolite biosynthetic process"/>
    <property type="evidence" value="ECO:0007669"/>
    <property type="project" value="TreeGrafter"/>
</dbReference>
<dbReference type="GO" id="GO:0031177">
    <property type="term" value="F:phosphopantetheine binding"/>
    <property type="evidence" value="ECO:0007669"/>
    <property type="project" value="InterPro"/>
</dbReference>
<organism evidence="7 8">
    <name type="scientific">Melanomma pulvis-pyrius CBS 109.77</name>
    <dbReference type="NCBI Taxonomy" id="1314802"/>
    <lineage>
        <taxon>Eukaryota</taxon>
        <taxon>Fungi</taxon>
        <taxon>Dikarya</taxon>
        <taxon>Ascomycota</taxon>
        <taxon>Pezizomycotina</taxon>
        <taxon>Dothideomycetes</taxon>
        <taxon>Pleosporomycetidae</taxon>
        <taxon>Pleosporales</taxon>
        <taxon>Melanommataceae</taxon>
        <taxon>Melanomma</taxon>
    </lineage>
</organism>
<evidence type="ECO:0000256" key="1">
    <source>
        <dbReference type="ARBA" id="ARBA00004685"/>
    </source>
</evidence>
<dbReference type="SMART" id="SM01294">
    <property type="entry name" value="PKS_PP_betabranch"/>
    <property type="match status" value="1"/>
</dbReference>
<dbReference type="FunFam" id="3.40.50.12780:FF:000014">
    <property type="entry name" value="Nonribosomal peptide synthetase 1"/>
    <property type="match status" value="4"/>
</dbReference>
<dbReference type="PROSITE" id="PS00455">
    <property type="entry name" value="AMP_BINDING"/>
    <property type="match status" value="4"/>
</dbReference>
<comment type="pathway">
    <text evidence="1">Mycotoxin biosynthesis.</text>
</comment>
<dbReference type="InterPro" id="IPR036736">
    <property type="entry name" value="ACP-like_sf"/>
</dbReference>
<dbReference type="InterPro" id="IPR010071">
    <property type="entry name" value="AA_adenyl_dom"/>
</dbReference>
<evidence type="ECO:0000313" key="7">
    <source>
        <dbReference type="EMBL" id="KAF2800353.1"/>
    </source>
</evidence>
<reference evidence="7" key="1">
    <citation type="journal article" date="2020" name="Stud. Mycol.">
        <title>101 Dothideomycetes genomes: a test case for predicting lifestyles and emergence of pathogens.</title>
        <authorList>
            <person name="Haridas S."/>
            <person name="Albert R."/>
            <person name="Binder M."/>
            <person name="Bloem J."/>
            <person name="Labutti K."/>
            <person name="Salamov A."/>
            <person name="Andreopoulos B."/>
            <person name="Baker S."/>
            <person name="Barry K."/>
            <person name="Bills G."/>
            <person name="Bluhm B."/>
            <person name="Cannon C."/>
            <person name="Castanera R."/>
            <person name="Culley D."/>
            <person name="Daum C."/>
            <person name="Ezra D."/>
            <person name="Gonzalez J."/>
            <person name="Henrissat B."/>
            <person name="Kuo A."/>
            <person name="Liang C."/>
            <person name="Lipzen A."/>
            <person name="Lutzoni F."/>
            <person name="Magnuson J."/>
            <person name="Mondo S."/>
            <person name="Nolan M."/>
            <person name="Ohm R."/>
            <person name="Pangilinan J."/>
            <person name="Park H.-J."/>
            <person name="Ramirez L."/>
            <person name="Alfaro M."/>
            <person name="Sun H."/>
            <person name="Tritt A."/>
            <person name="Yoshinaga Y."/>
            <person name="Zwiers L.-H."/>
            <person name="Turgeon B."/>
            <person name="Goodwin S."/>
            <person name="Spatafora J."/>
            <person name="Crous P."/>
            <person name="Grigoriev I."/>
        </authorList>
    </citation>
    <scope>NUCLEOTIDE SEQUENCE</scope>
    <source>
        <strain evidence="7">CBS 109.77</strain>
    </source>
</reference>
<keyword evidence="4" id="KW-0436">Ligase</keyword>
<dbReference type="SUPFAM" id="SSF56801">
    <property type="entry name" value="Acetyl-CoA synthetase-like"/>
    <property type="match status" value="4"/>
</dbReference>
<dbReference type="Proteomes" id="UP000799757">
    <property type="component" value="Unassembled WGS sequence"/>
</dbReference>
<keyword evidence="2" id="KW-0596">Phosphopantetheine</keyword>
<dbReference type="FunFam" id="3.30.559.10:FF:000016">
    <property type="entry name" value="Nonribosomal peptide synthase Pes1"/>
    <property type="match status" value="1"/>
</dbReference>
<dbReference type="FunFam" id="3.30.559.30:FF:000003">
    <property type="entry name" value="Nonribosomal peptide synthase SidD"/>
    <property type="match status" value="1"/>
</dbReference>
<evidence type="ECO:0000256" key="5">
    <source>
        <dbReference type="ARBA" id="ARBA00029454"/>
    </source>
</evidence>
<evidence type="ECO:0000256" key="2">
    <source>
        <dbReference type="ARBA" id="ARBA00022450"/>
    </source>
</evidence>
<dbReference type="FunFam" id="3.30.559.30:FF:000034">
    <property type="entry name" value="Nonribosomal peptide synthetase easA"/>
    <property type="match status" value="1"/>
</dbReference>
<dbReference type="Gene3D" id="3.40.50.12780">
    <property type="entry name" value="N-terminal domain of ligase-like"/>
    <property type="match status" value="4"/>
</dbReference>
<gene>
    <name evidence="7" type="ORF">K505DRAFT_12423</name>
</gene>
<dbReference type="InterPro" id="IPR009081">
    <property type="entry name" value="PP-bd_ACP"/>
</dbReference>
<dbReference type="PROSITE" id="PS50075">
    <property type="entry name" value="CARRIER"/>
    <property type="match status" value="4"/>
</dbReference>
<sequence length="5177" mass="570889">MGSVSDSTAAVWLWNENVPSTIEECVHHLVQKQAIMRPSALAVDAHDGTWTYAELDEAANRVAHYLTGLGIRPDEVVPLCFEKSRWAIVAILAVLKAGAAFVFLDPSHPVDRRQYITSEVEAKVIISSPSQAHLYETDFPSTFVLSKDTLKSLPHHDAAPKTAVKPSNLLYIIFTSGSTGKPKGCLIENRAFLSGSLRHAQRADMDHTTRILQLASYTFDVSMLEILTALVHGSCICTPDMALMANGPAYIVNEYKITWTFMTPSLVKLMAPSMVPTLKTLALGGEPLSKIDVETWAGQLQLINGYGPSECSVAATGNTEMKPDTDPANIGFPVGGICWIVDAEDHDILLPPNQVGELLIEGPILARGYLKNKEKTDEVFIERPAWGPTTKTGENRRFYKTGDLAKFLPDGSIYFIGRKDTQVKLRGLRIELGEIEHNIGTHPEVRHQMVILPKKGLFANRLVALVSLKNYLIESSEAVESTAYVHEDMHSEEVQGHLESIREGLASKVPEYMVPETWVILERFPLLISGKLNRSLISNWIADADNELYRQVVGIDFEEVPDEEESDSVEEQLRSIIATVLNLPPSNVSLSKSFLSLGGDSITAMQVMARCRGAGLAVSVKDILRSKSITELSYCVTSASETAFSTEEKFDVPFELSPVQRMYFDIAPPEIDDSRQTRFNQSFFLKIEKPVAGPDVAKALEIVVAQHSMLRVRFIQENGKWMQWIPSQVEDSFSFSTHDIDSSENAYPIMADTQTSLDTQSGPIFAVALFNTASEGQYLFLVAHHVMIDLVSWRVILRDLEEVLTTGLLSAEKPIPFQNWLALQSEHAKSTEVSSVLPYEIPSPDFDYWAMSSKPNRMCDTQETIIKLDVTQTKELLEGACHSAYNTEPIDILLASLVYSFNQIFNDRAVPALFREGHGREPWDDDLDISGTVGWFTTMYPLYVDMKEEFNMLDVVKRAKDVRHSVPANGRPYFASRYLNENGVAKFGDHDHVELSFDYLGLYQQMERSDALLTQVPGYQAIFEDVGKEAPRFALVEITAEVLQGQMQLLFVFNKHMKNQDLIQSWIKNCQLCLVNSLSQLQNRQRELTLSDFPLLKLTYDDLNTLIHSKLPEIGIFDIERVESVYPSSPMQHGLLISQVRSESQGAYEYNHTLKVETRNPADILDVKTLETAWTKVVQRHTSLRTVFIESVSHAGLYDQVVLKTIDPNIHVQKCQEGEVDQVFNSRGQLAFRPGSALHRFTVCHVATNAAICKLEINHAIIDGSSIANLMGDFIMAYDGTISDRNGFAFEDYIKHVLERPLSLATDFWKEYLENVNPSFFPLMAHWEDAVDPARKLETVIIDVGMTPSDLTDFCNEKNVTLVNIFQFAWGLVLKQYIGSEDVCFGYLSSGRDAPLNGIEEGVGAFITMLVSRMVLDDSVSMSAALDKVADDLTRALPNQHCGLAEIHHALKLGSQPLFNTIISFHRESDHELLTDSSIKVEAIKGYDPTEYALSLDVGVTESKIDVTLQFWTSEFTPAQAKNIGATLSEAVKAIIKQSEKTIGAVDLVSPSHLEQLQKITSVYPQYVNECVHHAIEAQALATPDAEAICSFEGSWTYKELNDQATRLAHYLVSLGVGPEVIVPYVFQKSGWATVSILAILKAGGAGVAFDPSHPIDRIEGLIEQTESTIILAAPRNVQLFANTPNLKQVTGVDADFINKLPAVTSVPCTTVNPENSCFVVFTSGTTGKPKGIILEHRNMRTCSTSMKEVLGFGTHTRALQFAAYNFDVSLQDILTTLQVGGTICVISDEERMNDLAGGIRRTRATWADLTATVSGMLNPKEVPSMQRLNNGGEPLNRDVVETWADHVELYNLYGPAETTVNQTASVRLSKTSPASNIGPAYGTHVWIANDQDSNRLVPMGCAGEILIEGPLLARGYLKEPEKTAAAFIENPAWVSNFPDPKAIQPRRFYKSGDIGCLNTDGSITIVGRRDAQVKINGQRVELDEIMYQAQLVLPEGYSMVVDAIAIEEHTKSKTIVGFVTNPDFTKFKQGDDQATFEIDEELRRVLKDLQGSLAKVLPFYMIPTLFVPVFSIPYTTSGKLARPVLRQIVGGFDQSQVSHYMLRSTSADQPKTPMEQTLQSLFSDILSIEAATISRDDNFFGLGGDSVGGMKMVAAARKHSVAIRVADIFKYPILSELAEIVANSQEGTSTKDLAPFGLLDASSKDKIVKESAAECNLSAADIEDIYPTSALQEGMMALGLRKEGAYIAQKVFRLPQDFDIAKFQSAWSKVIATEAILRTRIVSSSSGNLQVVNTLPISWQQASDLEAYLAKDQTHAFQYGQPLMRLAIVSQEYFVWTAHHAIYDGWSVALLFEKVAQAYGGEEVISSTQFKTFIGRLSEVSESANVEFWKSQFTTQGSFPTSYPEVGLGYTAASKKTISVSGTAPAVSSNILPSTIKRAAWALTLATYADSEDVIFAQTLAGRNLALDGIGNMVGPTITTIPVRVLAPKEGITVKKLLENVQNQSIESIDYEHFGLQNIRDVSTEAKTTVDSITNLFVIQPADEGSETVLDLESIPRSEENFDTYPLVVLCNLGKDNEFSIEAMYDEDIIPTEQMTRMLHQYEHFVQELSGDADRAIEQISLLNKYDFKDVTTWNAELPPSIDARIPDLIAQNVASRPNAEAVCAWDGSVTYRELDLVTSKLANHLVTLGVGPEVKVGLCFDKSLWNIISMFAVMRTGGVCVQLLPNYPMPRMLSILEDIEADVVLVAPQHAALFDGVVPNVVSIEQSLIDSMPESYSTFVAEEYGPENAAFIVFTSGSTGKPKGVIIEHRGFCTMAHYQLPQILLDQNSRVLQFATHTFDICLFESFSPLVKGACVCVPSEYDRMNNLVGAINALKVDWIIMVSTVADTFHPDQVPGLKSIILGGEPLRADIHARWAPRVNLFNDYGPAECSILAVMTRSHLDTPCSMIGKTQGGRAWVVDKANHDRLVPVGCVGELLIEGPLLARGYLKNPEKTNESYIYSPIWASQISPNPTRLYKTGDLVRYMKDGNMLCLGRKDTQIKIRGLRVELGEIEHHVKTSSIGAQKQVVEKILLEGDVDKAALAAFVVPSAEDIEDDSEEVLPLTANLNAKFLKLKDHIAQSLQAYMVPSLYIPLRKMPETQTNKIDRNALKRIGAALTLEQIQQYSLGSEEDHASKRAPSTKMEIALQSLWAELLRIDPISIGADDSFFSKGGDSIKAMRLTSMARSAGINLIVADIFKNPILCDMASAASSDIAEAAGPIAPFSLAPTGATLVEDAAEQCDVSQEAVEDIYPCTPLQEGLMELATQQQGAYTAQRVFRVQENIDIQRFKNSWSQLVALHPILRTRIVLSKTSGAVQVVLNEDVSWQPEAALPDYLASDKASFIKYGSPLARWALDSEHRHFIWTVHHALYDGHSANTLMEQLEALYNGAKFDAAPAYNRFIKLITEVDAEECKAFWRKQLGQGAPNSFPHLPSATYQPSPDSEVTRTIEFARDADKGFMLSTILRAAWAIVTGRYMGSEDVTFAATNSGRNAPVQDIESIVGPTITTVPIQLQINAASTIADFLDTVQQQSTDMIPFEHAGVQNIYAMAGEKQNLKNLFVIQQPLGEIEQGSLLEEVLDKELLRGFHIYAAVVECMVMSENKVDVELQFDHKALPEASARIVLDQFEFVVQQLINASQSTLLKDIGLVTPAHVERMIEWNNLVDIQDIDDCVHNIFREQVKTRPDATAVTSWDGEVTYKQLDELTDKLAAYLVEKGIKPECLVPMCFDKSMYTVVAMMATLKAGGACVHLGRNSPIARMSEIIEQAEASFVLTDNIHAHKFDGVHEAIVIDQAMLDSLSSSTPLPTVSPNNPAFVLFTSGSTGKPKGVVVEHGSLCTSSKAHGTNRKVGPSTRLLQFAAYTFDVSVADIFTTLQRGGTICVPSEDERINDLPGAINRMNCNYGFLTPTVAGMLDPKAVPTLKRLILGGELLTQDNVQRWAPVVDLIISYGMTECSIHCVDAIPLTLESDPADLGRPSGCHMWIVDAEDHNKLAPIGAIGELVIEGRMVSRGYLNDKVKTDAAFVLDPEWSQCSGKTRRMYKTGDLCKYSSNGTICYVSRKDFQVKHHGQRIELSEIEHHIVADSRVNQAVVLLPKSGYLQKRLVAVLSLEALSATLSPETQLALVSGLDKGIADVQISAVRNHLATKVPDYMVPAVWVIVRALPLTPNNKMDRVTTTNWLVEMDDKVYETIVGGDEDEGGAPATEQQKRLHDILSSVLGLPSINMNRSFLDLGGDSITAMQLRAKGQATGISLTVREILTCGSISHLAVEAKFLGEEGAEDIIGQLFSLTGWQKALLENKTQSQTHILRLASSTTVPKLVRAIEGVVQQHAMLRARFTRDDQQQWNQVITKELAASYIFSAHTLAIRDDVKSFLANAGTELDIENGPLFAVRLFDLTEESNQQIMALTIHPLIADTASVKIIVQDLHELLEGNMVSAKASSFQSLFSQDRISINIEEPTADLSAWNIQDMAIMSAKIVENSITLPSGITSSLLGASNKALSTQPVDILVAVLAKVWSTVFGRPSSIAIKEESRNARTVGQFNRIRQVPQTDAQNFIQLLSEVKDNRVGENLTATLTQTLPAYVEMLVEPIEHSTFEDEETLQRPHLGAPQAVITVSAIVSNGEITIKFTHSAELAQQETLATFISIVEQSIPSFASNLASMALKPTLSDFPLLDLEYSQLSTLEKVLADINVPLSNVAAIVPCTPLQQRMLNSQKQNPGSYESDTAHKITPGRDATINIARLQSAWTQVTARHEALRTVFIPNIVNTSESVQLILKEYTPMVDIIQCDEANIARIIENHHTVSHSSFKPHVGFTLFQTRDALYCKLEISHALQDGMSTRIIYQDLVLAYQQLLPKGVAPGFREYVSWLAAQDMEPATDFWTCYLSDVSPCHIPRKNTNETDNKGENVLVPINVGVTADAITKLCRKHKITSATLFQAAWVLVLRAFTKTDDVLFGYITANRELDIPGIDELVGPMINMLACRIELSSEQSSIDLLKKTHESFLETLDHQHGFVAAANAKEAADGVLAWNSVLSIEYANEESANGYYPSASDEKSSASPLNFDTLYGTRAPEFDVVLGVLLGERSLELQLGYWSGIMDEVMMGKVAAMYKAVVEEWVLLDTLEGAVGGLEVLTV</sequence>
<dbReference type="CDD" id="cd19545">
    <property type="entry name" value="FUM14_C_NRPS-like"/>
    <property type="match status" value="2"/>
</dbReference>
<dbReference type="Pfam" id="PF00550">
    <property type="entry name" value="PP-binding"/>
    <property type="match status" value="4"/>
</dbReference>
<dbReference type="CDD" id="cd05918">
    <property type="entry name" value="A_NRPS_SidN3_like"/>
    <property type="match status" value="4"/>
</dbReference>
<dbReference type="SMART" id="SM00823">
    <property type="entry name" value="PKS_PP"/>
    <property type="match status" value="3"/>
</dbReference>
<dbReference type="CDD" id="cd19534">
    <property type="entry name" value="E_NRPS"/>
    <property type="match status" value="1"/>
</dbReference>
<accession>A0A6A6XVS0</accession>
<dbReference type="PANTHER" id="PTHR45527:SF16">
    <property type="entry name" value="NONRIBOSOMAL PEPTIDE SYNTHASE ATNA-RELATED"/>
    <property type="match status" value="1"/>
</dbReference>
<comment type="similarity">
    <text evidence="5">Belongs to the NRP synthetase family.</text>
</comment>
<dbReference type="Pfam" id="PF00501">
    <property type="entry name" value="AMP-binding"/>
    <property type="match status" value="4"/>
</dbReference>
<evidence type="ECO:0000259" key="6">
    <source>
        <dbReference type="PROSITE" id="PS50075"/>
    </source>
</evidence>
<dbReference type="GO" id="GO:0005737">
    <property type="term" value="C:cytoplasm"/>
    <property type="evidence" value="ECO:0007669"/>
    <property type="project" value="TreeGrafter"/>
</dbReference>
<dbReference type="InterPro" id="IPR020806">
    <property type="entry name" value="PKS_PP-bd"/>
</dbReference>
<dbReference type="Gene3D" id="3.30.559.30">
    <property type="entry name" value="Nonribosomal peptide synthetase, condensation domain"/>
    <property type="match status" value="5"/>
</dbReference>
<dbReference type="InterPro" id="IPR020845">
    <property type="entry name" value="AMP-binding_CS"/>
</dbReference>
<feature type="domain" description="Carrier" evidence="6">
    <location>
        <begin position="4245"/>
        <end position="4319"/>
    </location>
</feature>
<dbReference type="NCBIfam" id="TIGR01733">
    <property type="entry name" value="AA-adenyl-dom"/>
    <property type="match status" value="4"/>
</dbReference>
<dbReference type="PANTHER" id="PTHR45527">
    <property type="entry name" value="NONRIBOSOMAL PEPTIDE SYNTHETASE"/>
    <property type="match status" value="1"/>
</dbReference>
<dbReference type="Gene3D" id="3.30.559.10">
    <property type="entry name" value="Chloramphenicol acetyltransferase-like domain"/>
    <property type="match status" value="6"/>
</dbReference>
<dbReference type="OrthoDB" id="416786at2759"/>
<dbReference type="InterPro" id="IPR042099">
    <property type="entry name" value="ANL_N_sf"/>
</dbReference>
<dbReference type="FunFam" id="3.40.50.980:FF:000001">
    <property type="entry name" value="Non-ribosomal peptide synthetase"/>
    <property type="match status" value="1"/>
</dbReference>
<dbReference type="EMBL" id="MU001749">
    <property type="protein sequence ID" value="KAF2800353.1"/>
    <property type="molecule type" value="Genomic_DNA"/>
</dbReference>
<dbReference type="FunFam" id="1.10.1200.10:FF:000005">
    <property type="entry name" value="Nonribosomal peptide synthetase 1"/>
    <property type="match status" value="2"/>
</dbReference>
<dbReference type="GO" id="GO:0016874">
    <property type="term" value="F:ligase activity"/>
    <property type="evidence" value="ECO:0007669"/>
    <property type="project" value="UniProtKB-KW"/>
</dbReference>
<dbReference type="InterPro" id="IPR045851">
    <property type="entry name" value="AMP-bd_C_sf"/>
</dbReference>
<proteinExistence type="inferred from homology"/>
<evidence type="ECO:0000256" key="4">
    <source>
        <dbReference type="ARBA" id="ARBA00022598"/>
    </source>
</evidence>
<feature type="domain" description="Carrier" evidence="6">
    <location>
        <begin position="564"/>
        <end position="640"/>
    </location>
</feature>
<dbReference type="Pfam" id="PF00668">
    <property type="entry name" value="Condensation"/>
    <property type="match status" value="6"/>
</dbReference>
<feature type="domain" description="Carrier" evidence="6">
    <location>
        <begin position="2110"/>
        <end position="2186"/>
    </location>
</feature>
<dbReference type="InterPro" id="IPR023213">
    <property type="entry name" value="CAT-like_dom_sf"/>
</dbReference>
<evidence type="ECO:0000313" key="8">
    <source>
        <dbReference type="Proteomes" id="UP000799757"/>
    </source>
</evidence>
<evidence type="ECO:0000256" key="3">
    <source>
        <dbReference type="ARBA" id="ARBA00022553"/>
    </source>
</evidence>
<protein>
    <submittedName>
        <fullName evidence="7">Amino acid adenylation</fullName>
    </submittedName>
</protein>
<name>A0A6A6XVS0_9PLEO</name>
<dbReference type="InterPro" id="IPR001242">
    <property type="entry name" value="Condensation_dom"/>
</dbReference>
<dbReference type="InterPro" id="IPR006162">
    <property type="entry name" value="Ppantetheine_attach_site"/>
</dbReference>
<keyword evidence="3" id="KW-0597">Phosphoprotein</keyword>
<dbReference type="FunFam" id="3.30.300.30:FF:000015">
    <property type="entry name" value="Nonribosomal peptide synthase SidD"/>
    <property type="match status" value="4"/>
</dbReference>
<dbReference type="InterPro" id="IPR000873">
    <property type="entry name" value="AMP-dep_synth/lig_dom"/>
</dbReference>
<dbReference type="PROSITE" id="PS00012">
    <property type="entry name" value="PHOSPHOPANTETHEINE"/>
    <property type="match status" value="1"/>
</dbReference>